<comment type="cofactor">
    <cofactor evidence="1">
        <name>FAD</name>
        <dbReference type="ChEBI" id="CHEBI:57692"/>
    </cofactor>
</comment>
<feature type="region of interest" description="Disordered" evidence="6">
    <location>
        <begin position="1"/>
        <end position="28"/>
    </location>
</feature>
<accession>A0ABU4ETC8</accession>
<proteinExistence type="inferred from homology"/>
<gene>
    <name evidence="9" type="ORF">R4198_09365</name>
</gene>
<dbReference type="PANTHER" id="PTHR43884:SF20">
    <property type="entry name" value="ACYL-COA DEHYDROGENASE FADE28"/>
    <property type="match status" value="1"/>
</dbReference>
<dbReference type="SUPFAM" id="SSF56645">
    <property type="entry name" value="Acyl-CoA dehydrogenase NM domain-like"/>
    <property type="match status" value="1"/>
</dbReference>
<dbReference type="PANTHER" id="PTHR43884">
    <property type="entry name" value="ACYL-COA DEHYDROGENASE"/>
    <property type="match status" value="1"/>
</dbReference>
<dbReference type="Gene3D" id="1.10.540.10">
    <property type="entry name" value="Acyl-CoA dehydrogenase/oxidase, N-terminal domain"/>
    <property type="match status" value="1"/>
</dbReference>
<feature type="domain" description="Acyl-CoA dehydrogenase/oxidase C-terminal" evidence="7">
    <location>
        <begin position="245"/>
        <end position="377"/>
    </location>
</feature>
<evidence type="ECO:0000256" key="1">
    <source>
        <dbReference type="ARBA" id="ARBA00001974"/>
    </source>
</evidence>
<dbReference type="SUPFAM" id="SSF47203">
    <property type="entry name" value="Acyl-CoA dehydrogenase C-terminal domain-like"/>
    <property type="match status" value="1"/>
</dbReference>
<evidence type="ECO:0000256" key="3">
    <source>
        <dbReference type="ARBA" id="ARBA00022630"/>
    </source>
</evidence>
<reference evidence="9 10" key="1">
    <citation type="submission" date="2023-10" db="EMBL/GenBank/DDBJ databases">
        <title>Development of a sustainable strategy for remediation of hydrocarbon-contaminated territories based on the waste exchange concept.</title>
        <authorList>
            <person name="Krivoruchko A."/>
        </authorList>
    </citation>
    <scope>NUCLEOTIDE SEQUENCE [LARGE SCALE GENOMIC DNA]</scope>
    <source>
        <strain evidence="9 10">IEGM 1236</strain>
    </source>
</reference>
<keyword evidence="3" id="KW-0285">Flavoprotein</keyword>
<dbReference type="Proteomes" id="UP001185792">
    <property type="component" value="Unassembled WGS sequence"/>
</dbReference>
<evidence type="ECO:0000313" key="10">
    <source>
        <dbReference type="Proteomes" id="UP001185792"/>
    </source>
</evidence>
<organism evidence="9 10">
    <name type="scientific">Williamsia marianensis</name>
    <dbReference type="NCBI Taxonomy" id="85044"/>
    <lineage>
        <taxon>Bacteria</taxon>
        <taxon>Bacillati</taxon>
        <taxon>Actinomycetota</taxon>
        <taxon>Actinomycetes</taxon>
        <taxon>Mycobacteriales</taxon>
        <taxon>Nocardiaceae</taxon>
        <taxon>Williamsia</taxon>
    </lineage>
</organism>
<dbReference type="Gene3D" id="1.20.140.10">
    <property type="entry name" value="Butyryl-CoA Dehydrogenase, subunit A, domain 3"/>
    <property type="match status" value="1"/>
</dbReference>
<evidence type="ECO:0000259" key="8">
    <source>
        <dbReference type="Pfam" id="PF02771"/>
    </source>
</evidence>
<evidence type="ECO:0000259" key="7">
    <source>
        <dbReference type="Pfam" id="PF00441"/>
    </source>
</evidence>
<dbReference type="EMBL" id="JAWLUM010000001">
    <property type="protein sequence ID" value="MDV7133904.1"/>
    <property type="molecule type" value="Genomic_DNA"/>
</dbReference>
<name>A0ABU4ETC8_WILMA</name>
<comment type="caution">
    <text evidence="9">The sequence shown here is derived from an EMBL/GenBank/DDBJ whole genome shotgun (WGS) entry which is preliminary data.</text>
</comment>
<dbReference type="GO" id="GO:0016491">
    <property type="term" value="F:oxidoreductase activity"/>
    <property type="evidence" value="ECO:0007669"/>
    <property type="project" value="UniProtKB-KW"/>
</dbReference>
<keyword evidence="10" id="KW-1185">Reference proteome</keyword>
<keyword evidence="4" id="KW-0274">FAD</keyword>
<dbReference type="EC" id="1.-.-.-" evidence="9"/>
<evidence type="ECO:0000256" key="2">
    <source>
        <dbReference type="ARBA" id="ARBA00009347"/>
    </source>
</evidence>
<dbReference type="Gene3D" id="2.40.110.10">
    <property type="entry name" value="Butyryl-CoA Dehydrogenase, subunit A, domain 2"/>
    <property type="match status" value="1"/>
</dbReference>
<evidence type="ECO:0000256" key="5">
    <source>
        <dbReference type="ARBA" id="ARBA00023002"/>
    </source>
</evidence>
<dbReference type="InterPro" id="IPR009100">
    <property type="entry name" value="AcylCoA_DH/oxidase_NM_dom_sf"/>
</dbReference>
<dbReference type="InterPro" id="IPR037069">
    <property type="entry name" value="AcylCoA_DH/ox_N_sf"/>
</dbReference>
<evidence type="ECO:0000256" key="4">
    <source>
        <dbReference type="ARBA" id="ARBA00022827"/>
    </source>
</evidence>
<protein>
    <submittedName>
        <fullName evidence="9">Acyl-CoA dehydrogenase family protein</fullName>
        <ecNumber evidence="9">1.-.-.-</ecNumber>
    </submittedName>
</protein>
<comment type="similarity">
    <text evidence="2">Belongs to the acyl-CoA dehydrogenase family.</text>
</comment>
<feature type="compositionally biased region" description="Polar residues" evidence="6">
    <location>
        <begin position="1"/>
        <end position="10"/>
    </location>
</feature>
<keyword evidence="5 9" id="KW-0560">Oxidoreductase</keyword>
<sequence length="381" mass="40502">MTYQPSSTTADPWPRSEPPTLTPGAEQRELRSAVRGLLTKHSDVDSTRDIAETEPGFSRDLWGRLVDEMSVAALAVPESNGGLGYGTVELGIILEECGRSLICEPVLSSAIVGTQALLLGAADAAVAPLLAQAMDDGLVVAVSTLDPTHDELRAEKTDGQWSLAGRATHVVAGNAADVVVVSADAPDGRRIFAAGTEATSRIDRKVIDPTRRQTDIVFEGVSALPLIGPDDIEAFRTRIADLTTLALACENTGMTDRLLELTLAHVVTREQFGRPIGSFQAIKHRLADLLMTLERARSASRYASAVFADDPDDARLAVAVAGAVCSDAAIEAASEAIQLHGGVGFTWEHPVHSYFRRALGNEALQGDSRSHRARIAELIGI</sequence>
<feature type="domain" description="Acyl-CoA dehydrogenase/oxidase N-terminal" evidence="8">
    <location>
        <begin position="25"/>
        <end position="103"/>
    </location>
</feature>
<dbReference type="RefSeq" id="WP_317712851.1">
    <property type="nucleotide sequence ID" value="NZ_JAWLUM010000001.1"/>
</dbReference>
<dbReference type="InterPro" id="IPR036250">
    <property type="entry name" value="AcylCo_DH-like_C"/>
</dbReference>
<dbReference type="InterPro" id="IPR009075">
    <property type="entry name" value="AcylCo_DH/oxidase_C"/>
</dbReference>
<dbReference type="InterPro" id="IPR046373">
    <property type="entry name" value="Acyl-CoA_Oxase/DH_mid-dom_sf"/>
</dbReference>
<dbReference type="InterPro" id="IPR013786">
    <property type="entry name" value="AcylCoA_DH/ox_N"/>
</dbReference>
<evidence type="ECO:0000256" key="6">
    <source>
        <dbReference type="SAM" id="MobiDB-lite"/>
    </source>
</evidence>
<dbReference type="Pfam" id="PF02771">
    <property type="entry name" value="Acyl-CoA_dh_N"/>
    <property type="match status" value="1"/>
</dbReference>
<dbReference type="CDD" id="cd00567">
    <property type="entry name" value="ACAD"/>
    <property type="match status" value="1"/>
</dbReference>
<evidence type="ECO:0000313" key="9">
    <source>
        <dbReference type="EMBL" id="MDV7133904.1"/>
    </source>
</evidence>
<dbReference type="Pfam" id="PF00441">
    <property type="entry name" value="Acyl-CoA_dh_1"/>
    <property type="match status" value="1"/>
</dbReference>